<dbReference type="Pfam" id="PF01424">
    <property type="entry name" value="R3H"/>
    <property type="match status" value="1"/>
</dbReference>
<protein>
    <recommendedName>
        <fullName evidence="1">R3H domain-containing protein</fullName>
    </recommendedName>
</protein>
<dbReference type="PROSITE" id="PS51061">
    <property type="entry name" value="R3H"/>
    <property type="match status" value="1"/>
</dbReference>
<evidence type="ECO:0000259" key="1">
    <source>
        <dbReference type="PROSITE" id="PS51061"/>
    </source>
</evidence>
<evidence type="ECO:0000313" key="3">
    <source>
        <dbReference type="Proteomes" id="UP000178759"/>
    </source>
</evidence>
<dbReference type="Gene3D" id="3.30.300.20">
    <property type="match status" value="1"/>
</dbReference>
<dbReference type="EMBL" id="MFJV01000001">
    <property type="protein sequence ID" value="OGG24063.1"/>
    <property type="molecule type" value="Genomic_DNA"/>
</dbReference>
<accession>A0A1F6AI40</accession>
<gene>
    <name evidence="2" type="ORF">A3A79_02605</name>
</gene>
<organism evidence="2 3">
    <name type="scientific">Candidatus Gottesmanbacteria bacterium RIFCSPLOWO2_01_FULL_43_11b</name>
    <dbReference type="NCBI Taxonomy" id="1798392"/>
    <lineage>
        <taxon>Bacteria</taxon>
        <taxon>Candidatus Gottesmaniibacteriota</taxon>
    </lineage>
</organism>
<dbReference type="STRING" id="1798392.A3A79_02605"/>
<evidence type="ECO:0000313" key="2">
    <source>
        <dbReference type="EMBL" id="OGG24063.1"/>
    </source>
</evidence>
<dbReference type="AlphaFoldDB" id="A0A1F6AI40"/>
<dbReference type="CDD" id="cd02414">
    <property type="entry name" value="KH-II_Jag"/>
    <property type="match status" value="1"/>
</dbReference>
<dbReference type="InterPro" id="IPR039247">
    <property type="entry name" value="KhpB"/>
</dbReference>
<dbReference type="InterPro" id="IPR038008">
    <property type="entry name" value="Jag_KH"/>
</dbReference>
<sequence length="149" mass="16733">MEKTDQVKQITEELLSKLEISGSLSVDIDETGAYRVHIETEETGLLIGFHGKTLESFQIILSIMVSKKLEEWVKVYVNVGDYREKREEALMYMAQRAAERALASGRPVELTRLSAAERRVIHLTLSGDDRVATESIGEGDSRVLVVKPK</sequence>
<dbReference type="PANTHER" id="PTHR35800">
    <property type="entry name" value="PROTEIN JAG"/>
    <property type="match status" value="1"/>
</dbReference>
<feature type="domain" description="R3H" evidence="1">
    <location>
        <begin position="84"/>
        <end position="149"/>
    </location>
</feature>
<proteinExistence type="predicted"/>
<dbReference type="Gene3D" id="3.30.1370.50">
    <property type="entry name" value="R3H-like domain"/>
    <property type="match status" value="1"/>
</dbReference>
<dbReference type="InterPro" id="IPR001374">
    <property type="entry name" value="R3H_dom"/>
</dbReference>
<dbReference type="PANTHER" id="PTHR35800:SF1">
    <property type="entry name" value="RNA-BINDING PROTEIN KHPB"/>
    <property type="match status" value="1"/>
</dbReference>
<name>A0A1F6AI40_9BACT</name>
<dbReference type="SMART" id="SM00393">
    <property type="entry name" value="R3H"/>
    <property type="match status" value="1"/>
</dbReference>
<dbReference type="SUPFAM" id="SSF82708">
    <property type="entry name" value="R3H domain"/>
    <property type="match status" value="1"/>
</dbReference>
<dbReference type="InterPro" id="IPR034079">
    <property type="entry name" value="R3H_KhpB"/>
</dbReference>
<dbReference type="Pfam" id="PF13083">
    <property type="entry name" value="KH_KhpA-B"/>
    <property type="match status" value="1"/>
</dbReference>
<dbReference type="GO" id="GO:0003723">
    <property type="term" value="F:RNA binding"/>
    <property type="evidence" value="ECO:0007669"/>
    <property type="project" value="InterPro"/>
</dbReference>
<dbReference type="InterPro" id="IPR036867">
    <property type="entry name" value="R3H_dom_sf"/>
</dbReference>
<reference evidence="2 3" key="1">
    <citation type="journal article" date="2016" name="Nat. Commun.">
        <title>Thousands of microbial genomes shed light on interconnected biogeochemical processes in an aquifer system.</title>
        <authorList>
            <person name="Anantharaman K."/>
            <person name="Brown C.T."/>
            <person name="Hug L.A."/>
            <person name="Sharon I."/>
            <person name="Castelle C.J."/>
            <person name="Probst A.J."/>
            <person name="Thomas B.C."/>
            <person name="Singh A."/>
            <person name="Wilkins M.J."/>
            <person name="Karaoz U."/>
            <person name="Brodie E.L."/>
            <person name="Williams K.H."/>
            <person name="Hubbard S.S."/>
            <person name="Banfield J.F."/>
        </authorList>
    </citation>
    <scope>NUCLEOTIDE SEQUENCE [LARGE SCALE GENOMIC DNA]</scope>
</reference>
<dbReference type="CDD" id="cd02644">
    <property type="entry name" value="R3H_jag"/>
    <property type="match status" value="1"/>
</dbReference>
<dbReference type="Proteomes" id="UP000178759">
    <property type="component" value="Unassembled WGS sequence"/>
</dbReference>
<comment type="caution">
    <text evidence="2">The sequence shown here is derived from an EMBL/GenBank/DDBJ whole genome shotgun (WGS) entry which is preliminary data.</text>
</comment>
<dbReference type="InterPro" id="IPR015946">
    <property type="entry name" value="KH_dom-like_a/b"/>
</dbReference>